<evidence type="ECO:0000313" key="2">
    <source>
        <dbReference type="Proteomes" id="UP001257659"/>
    </source>
</evidence>
<dbReference type="EMBL" id="JAVDQA010000015">
    <property type="protein sequence ID" value="MDR6302307.1"/>
    <property type="molecule type" value="Genomic_DNA"/>
</dbReference>
<dbReference type="Proteomes" id="UP001257659">
    <property type="component" value="Unassembled WGS sequence"/>
</dbReference>
<sequence>MTNELKGSTVKYRSIKNEKEYLSPFEYLLDLL</sequence>
<protein>
    <submittedName>
        <fullName evidence="1">Uncharacterized protein</fullName>
    </submittedName>
</protein>
<keyword evidence="2" id="KW-1185">Reference proteome</keyword>
<comment type="caution">
    <text evidence="1">The sequence shown here is derived from an EMBL/GenBank/DDBJ whole genome shotgun (WGS) entry which is preliminary data.</text>
</comment>
<accession>A0ABU1KB76</accession>
<proteinExistence type="predicted"/>
<organism evidence="1 2">
    <name type="scientific">Mesonia maritima</name>
    <dbReference type="NCBI Taxonomy" id="1793873"/>
    <lineage>
        <taxon>Bacteria</taxon>
        <taxon>Pseudomonadati</taxon>
        <taxon>Bacteroidota</taxon>
        <taxon>Flavobacteriia</taxon>
        <taxon>Flavobacteriales</taxon>
        <taxon>Flavobacteriaceae</taxon>
        <taxon>Mesonia</taxon>
    </lineage>
</organism>
<reference evidence="1 2" key="1">
    <citation type="submission" date="2023-07" db="EMBL/GenBank/DDBJ databases">
        <title>Genomic Encyclopedia of Type Strains, Phase IV (KMG-IV): sequencing the most valuable type-strain genomes for metagenomic binning, comparative biology and taxonomic classification.</title>
        <authorList>
            <person name="Goeker M."/>
        </authorList>
    </citation>
    <scope>NUCLEOTIDE SEQUENCE [LARGE SCALE GENOMIC DNA]</scope>
    <source>
        <strain evidence="1 2">DSM 102814</strain>
    </source>
</reference>
<gene>
    <name evidence="1" type="ORF">GGR31_002987</name>
</gene>
<evidence type="ECO:0000313" key="1">
    <source>
        <dbReference type="EMBL" id="MDR6302307.1"/>
    </source>
</evidence>
<name>A0ABU1KB76_9FLAO</name>